<dbReference type="EMBL" id="JABEOU010000022">
    <property type="protein sequence ID" value="NNG57136.1"/>
    <property type="molecule type" value="Genomic_DNA"/>
</dbReference>
<keyword evidence="2 6" id="KW-0255">Endonuclease</keyword>
<dbReference type="PIRSF" id="PIRSF018267">
    <property type="entry name" value="VSR_endonuc"/>
    <property type="match status" value="1"/>
</dbReference>
<accession>A0A7Y2KQP4</accession>
<dbReference type="GO" id="GO:0016787">
    <property type="term" value="F:hydrolase activity"/>
    <property type="evidence" value="ECO:0007669"/>
    <property type="project" value="UniProtKB-KW"/>
</dbReference>
<evidence type="ECO:0000256" key="4">
    <source>
        <dbReference type="ARBA" id="ARBA00022801"/>
    </source>
</evidence>
<dbReference type="GO" id="GO:0004519">
    <property type="term" value="F:endonuclease activity"/>
    <property type="evidence" value="ECO:0007669"/>
    <property type="project" value="UniProtKB-KW"/>
</dbReference>
<dbReference type="Proteomes" id="UP000550136">
    <property type="component" value="Unassembled WGS sequence"/>
</dbReference>
<evidence type="ECO:0000256" key="1">
    <source>
        <dbReference type="ARBA" id="ARBA00022722"/>
    </source>
</evidence>
<reference evidence="7 8" key="1">
    <citation type="submission" date="2020-05" db="EMBL/GenBank/DDBJ databases">
        <title>Draft Genome Sequences of Sphingomonas sp. Isolated from the International Space Station.</title>
        <authorList>
            <person name="Bijlani S."/>
            <person name="Singh N.K."/>
            <person name="Mason C.E."/>
            <person name="Wang C.C."/>
            <person name="Venkateswaran K."/>
        </authorList>
    </citation>
    <scope>NUCLEOTIDE SEQUENCE [LARGE SCALE GENOMIC DNA]</scope>
    <source>
        <strain evidence="7 8">FKI-L5-BR-P1</strain>
    </source>
</reference>
<keyword evidence="1 6" id="KW-0540">Nuclease</keyword>
<dbReference type="NCBIfam" id="TIGR00632">
    <property type="entry name" value="vsr"/>
    <property type="match status" value="1"/>
</dbReference>
<evidence type="ECO:0000256" key="2">
    <source>
        <dbReference type="ARBA" id="ARBA00022759"/>
    </source>
</evidence>
<name>A0A7Y2KQP4_SPHPI</name>
<evidence type="ECO:0000313" key="7">
    <source>
        <dbReference type="EMBL" id="NNG57136.1"/>
    </source>
</evidence>
<comment type="caution">
    <text evidence="7">The sequence shown here is derived from an EMBL/GenBank/DDBJ whole genome shotgun (WGS) entry which is preliminary data.</text>
</comment>
<gene>
    <name evidence="7" type="primary">vsr</name>
    <name evidence="7" type="ORF">HKX06_07060</name>
</gene>
<dbReference type="GO" id="GO:0006298">
    <property type="term" value="P:mismatch repair"/>
    <property type="evidence" value="ECO:0007669"/>
    <property type="project" value="UniProtKB-UniRule"/>
</dbReference>
<comment type="similarity">
    <text evidence="6">Belongs to the vsr family.</text>
</comment>
<dbReference type="AlphaFoldDB" id="A0A7Y2KQP4"/>
<evidence type="ECO:0000256" key="5">
    <source>
        <dbReference type="ARBA" id="ARBA00023204"/>
    </source>
</evidence>
<dbReference type="InterPro" id="IPR004603">
    <property type="entry name" value="DNA_mismatch_endonuc_vsr"/>
</dbReference>
<keyword evidence="4 6" id="KW-0378">Hydrolase</keyword>
<dbReference type="CDD" id="cd00221">
    <property type="entry name" value="Vsr"/>
    <property type="match status" value="1"/>
</dbReference>
<sequence length="143" mass="16500">MADRIDATARSRNMSRIRSKGMKPEMMVRRMAHRLGYRFRLNRRDLPGTPDLVFPSRRKIIFVHGCFWHRHADPSCRAAHTPRSNEAYWEAKIARNIARDAAARAELERIGWNVLELWECGTKDAQAIERAMRDFLGPPGAAS</sequence>
<organism evidence="7 8">
    <name type="scientific">Sphingomonas paucimobilis</name>
    <name type="common">Pseudomonas paucimobilis</name>
    <dbReference type="NCBI Taxonomy" id="13689"/>
    <lineage>
        <taxon>Bacteria</taxon>
        <taxon>Pseudomonadati</taxon>
        <taxon>Pseudomonadota</taxon>
        <taxon>Alphaproteobacteria</taxon>
        <taxon>Sphingomonadales</taxon>
        <taxon>Sphingomonadaceae</taxon>
        <taxon>Sphingomonas</taxon>
    </lineage>
</organism>
<keyword evidence="5 6" id="KW-0234">DNA repair</keyword>
<dbReference type="RefSeq" id="WP_170170783.1">
    <property type="nucleotide sequence ID" value="NZ_JABEOU010000022.1"/>
</dbReference>
<keyword evidence="3 6" id="KW-0227">DNA damage</keyword>
<dbReference type="InterPro" id="IPR011335">
    <property type="entry name" value="Restrct_endonuc-II-like"/>
</dbReference>
<comment type="function">
    <text evidence="6">May nick specific sequences that contain T:G mispairs resulting from m5C-deamination.</text>
</comment>
<proteinExistence type="inferred from homology"/>
<evidence type="ECO:0000256" key="3">
    <source>
        <dbReference type="ARBA" id="ARBA00022763"/>
    </source>
</evidence>
<dbReference type="Gene3D" id="3.40.960.10">
    <property type="entry name" value="VSR Endonuclease"/>
    <property type="match status" value="1"/>
</dbReference>
<protein>
    <recommendedName>
        <fullName evidence="6">Very short patch repair endonuclease</fullName>
        <ecNumber evidence="6">3.1.-.-</ecNumber>
    </recommendedName>
</protein>
<dbReference type="EC" id="3.1.-.-" evidence="6"/>
<dbReference type="Pfam" id="PF03852">
    <property type="entry name" value="Vsr"/>
    <property type="match status" value="1"/>
</dbReference>
<dbReference type="SUPFAM" id="SSF52980">
    <property type="entry name" value="Restriction endonuclease-like"/>
    <property type="match status" value="1"/>
</dbReference>
<evidence type="ECO:0000256" key="6">
    <source>
        <dbReference type="PIRNR" id="PIRNR018267"/>
    </source>
</evidence>
<evidence type="ECO:0000313" key="8">
    <source>
        <dbReference type="Proteomes" id="UP000550136"/>
    </source>
</evidence>